<gene>
    <name evidence="2" type="ORF">EZS28_002873</name>
</gene>
<dbReference type="EMBL" id="SNRW01000365">
    <property type="protein sequence ID" value="KAA6401598.1"/>
    <property type="molecule type" value="Genomic_DNA"/>
</dbReference>
<accession>A0A5J4X307</accession>
<evidence type="ECO:0000256" key="1">
    <source>
        <dbReference type="SAM" id="MobiDB-lite"/>
    </source>
</evidence>
<protein>
    <submittedName>
        <fullName evidence="2">Uncharacterized protein</fullName>
    </submittedName>
</protein>
<proteinExistence type="predicted"/>
<feature type="region of interest" description="Disordered" evidence="1">
    <location>
        <begin position="104"/>
        <end position="132"/>
    </location>
</feature>
<organism evidence="2 3">
    <name type="scientific">Streblomastix strix</name>
    <dbReference type="NCBI Taxonomy" id="222440"/>
    <lineage>
        <taxon>Eukaryota</taxon>
        <taxon>Metamonada</taxon>
        <taxon>Preaxostyla</taxon>
        <taxon>Oxymonadida</taxon>
        <taxon>Streblomastigidae</taxon>
        <taxon>Streblomastix</taxon>
    </lineage>
</organism>
<comment type="caution">
    <text evidence="2">The sequence shown here is derived from an EMBL/GenBank/DDBJ whole genome shotgun (WGS) entry which is preliminary data.</text>
</comment>
<dbReference type="Proteomes" id="UP000324800">
    <property type="component" value="Unassembled WGS sequence"/>
</dbReference>
<dbReference type="AlphaFoldDB" id="A0A5J4X307"/>
<feature type="region of interest" description="Disordered" evidence="1">
    <location>
        <begin position="1"/>
        <end position="26"/>
    </location>
</feature>
<sequence length="345" mass="39324">MTVKLQNYNNQLNYNSNDEDDNDEQPGFCARATLPFDQFVTAIDTTSNHDLNYSDSQVPLSVEDDQSSEIHASGDEEIFNEGQSPHFRRYDELANDSDIDFVTPNGYQEVPRPQNKNNDIKLSPHPLQSEKQSKNAAVKLVEAQIHQKAKNYEVLDPDLDEDHIRALRQKSRQDLTPFVFTVPPRIAVGERNPQVGNILRNLIAAQRTNFVAIQSQFLIGKEVVTQRMLEILELIGQAIADAQQIRKQNLSYRNSNFSYCHPPASVALSPRDKILIKEDRSISQHFRQKQRDIIRSFNFLRGRNSYRRGGARRANSIKLAQDTVNKIPQHLEASVLRAANLGYNS</sequence>
<evidence type="ECO:0000313" key="2">
    <source>
        <dbReference type="EMBL" id="KAA6401598.1"/>
    </source>
</evidence>
<evidence type="ECO:0000313" key="3">
    <source>
        <dbReference type="Proteomes" id="UP000324800"/>
    </source>
</evidence>
<feature type="compositionally biased region" description="Low complexity" evidence="1">
    <location>
        <begin position="1"/>
        <end position="16"/>
    </location>
</feature>
<name>A0A5J4X307_9EUKA</name>
<reference evidence="2 3" key="1">
    <citation type="submission" date="2019-03" db="EMBL/GenBank/DDBJ databases">
        <title>Single cell metagenomics reveals metabolic interactions within the superorganism composed of flagellate Streblomastix strix and complex community of Bacteroidetes bacteria on its surface.</title>
        <authorList>
            <person name="Treitli S.C."/>
            <person name="Kolisko M."/>
            <person name="Husnik F."/>
            <person name="Keeling P."/>
            <person name="Hampl V."/>
        </authorList>
    </citation>
    <scope>NUCLEOTIDE SEQUENCE [LARGE SCALE GENOMIC DNA]</scope>
    <source>
        <strain evidence="2">ST1C</strain>
    </source>
</reference>